<evidence type="ECO:0000313" key="2">
    <source>
        <dbReference type="EMBL" id="QVT78839.1"/>
    </source>
</evidence>
<proteinExistence type="predicted"/>
<sequence>MAAREEDFRPTNGPVVGLLALAVLAGVVVLDVLGQGVDLAPWGYALLVLLGVLVWAAVLRPRVWVGQGDLVLRTMLETVRLPLAAVETIAVRQVLVVTAGGRRYVCPALGRSRRALVRGSGSGGGRGGGGGVGAFVGLRSWGDGAPVEGDEVARRSHERALGVDYPHYVEGRLLELTDRARLEARVRPGSDAQRELAAGVRREPAWPEIAALVLSTAALVVLLLV</sequence>
<evidence type="ECO:0008006" key="4">
    <source>
        <dbReference type="Google" id="ProtNLM"/>
    </source>
</evidence>
<dbReference type="Proteomes" id="UP000679307">
    <property type="component" value="Chromosome"/>
</dbReference>
<evidence type="ECO:0000313" key="3">
    <source>
        <dbReference type="Proteomes" id="UP000679307"/>
    </source>
</evidence>
<evidence type="ECO:0000256" key="1">
    <source>
        <dbReference type="SAM" id="Phobius"/>
    </source>
</evidence>
<reference evidence="2 3" key="1">
    <citation type="submission" date="2021-05" db="EMBL/GenBank/DDBJ databases">
        <title>Complete genome of Nocardioides aquaticus KCTC 9944T isolated from meromictic and hypersaline Ekho Lake, Antarctica.</title>
        <authorList>
            <person name="Hwang K."/>
            <person name="Kim K.M."/>
            <person name="Choe H."/>
        </authorList>
    </citation>
    <scope>NUCLEOTIDE SEQUENCE [LARGE SCALE GENOMIC DNA]</scope>
    <source>
        <strain evidence="2 3">KCTC 9944</strain>
    </source>
</reference>
<organism evidence="2 3">
    <name type="scientific">Nocardioides aquaticus</name>
    <dbReference type="NCBI Taxonomy" id="160826"/>
    <lineage>
        <taxon>Bacteria</taxon>
        <taxon>Bacillati</taxon>
        <taxon>Actinomycetota</taxon>
        <taxon>Actinomycetes</taxon>
        <taxon>Propionibacteriales</taxon>
        <taxon>Nocardioidaceae</taxon>
        <taxon>Nocardioides</taxon>
    </lineage>
</organism>
<dbReference type="EMBL" id="CP075371">
    <property type="protein sequence ID" value="QVT78839.1"/>
    <property type="molecule type" value="Genomic_DNA"/>
</dbReference>
<dbReference type="RefSeq" id="WP_214058375.1">
    <property type="nucleotide sequence ID" value="NZ_BAAAHS010000004.1"/>
</dbReference>
<feature type="transmembrane region" description="Helical" evidence="1">
    <location>
        <begin position="12"/>
        <end position="33"/>
    </location>
</feature>
<protein>
    <recommendedName>
        <fullName evidence="4">PH domain-containing protein</fullName>
    </recommendedName>
</protein>
<keyword evidence="1" id="KW-0472">Membrane</keyword>
<gene>
    <name evidence="2" type="ORF">ENKNEFLB_01217</name>
</gene>
<name>A0ABX8EEC5_9ACTN</name>
<keyword evidence="3" id="KW-1185">Reference proteome</keyword>
<feature type="transmembrane region" description="Helical" evidence="1">
    <location>
        <begin position="39"/>
        <end position="59"/>
    </location>
</feature>
<keyword evidence="1" id="KW-1133">Transmembrane helix</keyword>
<keyword evidence="1" id="KW-0812">Transmembrane</keyword>
<accession>A0ABX8EEC5</accession>